<comment type="caution">
    <text evidence="2">The sequence shown here is derived from an EMBL/GenBank/DDBJ whole genome shotgun (WGS) entry which is preliminary data.</text>
</comment>
<feature type="domain" description="Reverse transcriptase zinc-binding" evidence="1">
    <location>
        <begin position="206"/>
        <end position="290"/>
    </location>
</feature>
<dbReference type="AlphaFoldDB" id="A0A6D2K2Z2"/>
<organism evidence="2 3">
    <name type="scientific">Microthlaspi erraticum</name>
    <dbReference type="NCBI Taxonomy" id="1685480"/>
    <lineage>
        <taxon>Eukaryota</taxon>
        <taxon>Viridiplantae</taxon>
        <taxon>Streptophyta</taxon>
        <taxon>Embryophyta</taxon>
        <taxon>Tracheophyta</taxon>
        <taxon>Spermatophyta</taxon>
        <taxon>Magnoliopsida</taxon>
        <taxon>eudicotyledons</taxon>
        <taxon>Gunneridae</taxon>
        <taxon>Pentapetalae</taxon>
        <taxon>rosids</taxon>
        <taxon>malvids</taxon>
        <taxon>Brassicales</taxon>
        <taxon>Brassicaceae</taxon>
        <taxon>Coluteocarpeae</taxon>
        <taxon>Microthlaspi</taxon>
    </lineage>
</organism>
<protein>
    <recommendedName>
        <fullName evidence="1">Reverse transcriptase zinc-binding domain-containing protein</fullName>
    </recommendedName>
</protein>
<dbReference type="Proteomes" id="UP000467841">
    <property type="component" value="Unassembled WGS sequence"/>
</dbReference>
<keyword evidence="3" id="KW-1185">Reference proteome</keyword>
<dbReference type="EMBL" id="CACVBM020001274">
    <property type="protein sequence ID" value="CAA7043002.1"/>
    <property type="molecule type" value="Genomic_DNA"/>
</dbReference>
<evidence type="ECO:0000313" key="3">
    <source>
        <dbReference type="Proteomes" id="UP000467841"/>
    </source>
</evidence>
<dbReference type="PANTHER" id="PTHR33116">
    <property type="entry name" value="REVERSE TRANSCRIPTASE ZINC-BINDING DOMAIN-CONTAINING PROTEIN-RELATED-RELATED"/>
    <property type="match status" value="1"/>
</dbReference>
<dbReference type="PANTHER" id="PTHR33116:SF80">
    <property type="entry name" value="REVERSE TRANSCRIPTASE ZINC-BINDING DOMAIN-CONTAINING PROTEIN"/>
    <property type="match status" value="1"/>
</dbReference>
<dbReference type="OrthoDB" id="1113337at2759"/>
<evidence type="ECO:0000259" key="1">
    <source>
        <dbReference type="Pfam" id="PF13966"/>
    </source>
</evidence>
<proteinExistence type="predicted"/>
<accession>A0A6D2K2Z2</accession>
<dbReference type="Pfam" id="PF13966">
    <property type="entry name" value="zf-RVT"/>
    <property type="match status" value="1"/>
</dbReference>
<gene>
    <name evidence="2" type="ORF">MERR_LOCUS30237</name>
</gene>
<reference evidence="2" key="1">
    <citation type="submission" date="2020-01" db="EMBL/GenBank/DDBJ databases">
        <authorList>
            <person name="Mishra B."/>
        </authorList>
    </citation>
    <scope>NUCLEOTIDE SEQUENCE [LARGE SCALE GENOMIC DNA]</scope>
</reference>
<dbReference type="InterPro" id="IPR026960">
    <property type="entry name" value="RVT-Znf"/>
</dbReference>
<sequence>MESGSNFNSLPYFDLSFLNFPGISAGAKVAWRSLAYPKSEGGLGLRDIESWNNACALKLFWMLFFRAGSIWVAWIRNMYLSTSPLWALNEENGSLSWMFRKVLKLRRKALQFLSIKFGNGDSTFFWWDPWTPFGPLSLYLGEEGPSCLGIPISATVSDVWSGNGWLLPPARSNRQVLLHAYLMGISCNSSIDMPIWSVNGIPRKSFSLKDVWNGIRDCKSEVFWAPLLWHRAGLGRHQITTWLFLLNRNPTLDRISSWGYETEGVCLLCGSALESRDHLFFECSYSASIWRKLMGHLSFSNIPIHWNQILHWFQVVASDEPTKLALLRGGKEQCMKFGKSVIDACMMGLLFPLKWSSGLSFEM</sequence>
<evidence type="ECO:0000313" key="2">
    <source>
        <dbReference type="EMBL" id="CAA7043002.1"/>
    </source>
</evidence>
<name>A0A6D2K2Z2_9BRAS</name>